<dbReference type="WBParaSite" id="nRc.2.0.1.t47853-RA">
    <property type="protein sequence ID" value="nRc.2.0.1.t47853-RA"/>
    <property type="gene ID" value="nRc.2.0.1.g47853"/>
</dbReference>
<keyword evidence="2" id="KW-0479">Metal-binding</keyword>
<dbReference type="SUPFAM" id="SSF141678">
    <property type="entry name" value="MAL13P1.257-like"/>
    <property type="match status" value="1"/>
</dbReference>
<organism evidence="4 5">
    <name type="scientific">Romanomermis culicivorax</name>
    <name type="common">Nematode worm</name>
    <dbReference type="NCBI Taxonomy" id="13658"/>
    <lineage>
        <taxon>Eukaryota</taxon>
        <taxon>Metazoa</taxon>
        <taxon>Ecdysozoa</taxon>
        <taxon>Nematoda</taxon>
        <taxon>Enoplea</taxon>
        <taxon>Dorylaimia</taxon>
        <taxon>Mermithida</taxon>
        <taxon>Mermithoidea</taxon>
        <taxon>Mermithidae</taxon>
        <taxon>Romanomermis</taxon>
    </lineage>
</organism>
<sequence length="162" mass="19068">MPKFSLEIKVELENVTNLQPEFVSSYRWHLKFCCSRCKETSDRWNYVSIDEILEIPGSRGTANFVEKCKFCDCQNSLSILSESFEPYVFECSNQWRKMIVFECRGLEPTDFEPRGIWVANSVESSSKFEHIDLNEKEWADFDEKAQTPVGIFNFESRFSKIR</sequence>
<evidence type="ECO:0000313" key="5">
    <source>
        <dbReference type="WBParaSite" id="nRc.2.0.1.t47853-RA"/>
    </source>
</evidence>
<accession>A0A915LBX8</accession>
<keyword evidence="3" id="KW-0862">Zinc</keyword>
<name>A0A915LBX8_ROMCU</name>
<dbReference type="OMA" id="TAHFVWR"/>
<evidence type="ECO:0000256" key="1">
    <source>
        <dbReference type="ARBA" id="ARBA00007818"/>
    </source>
</evidence>
<dbReference type="PANTHER" id="PTHR12857">
    <property type="entry name" value="CXXC MOTIF CONTAINING ZINC BINDING PROTEIN"/>
    <property type="match status" value="1"/>
</dbReference>
<reference evidence="5" key="1">
    <citation type="submission" date="2022-11" db="UniProtKB">
        <authorList>
            <consortium name="WormBaseParasite"/>
        </authorList>
    </citation>
    <scope>IDENTIFICATION</scope>
</reference>
<keyword evidence="4" id="KW-1185">Reference proteome</keyword>
<evidence type="ECO:0000256" key="2">
    <source>
        <dbReference type="ARBA" id="ARBA00022723"/>
    </source>
</evidence>
<evidence type="ECO:0000256" key="3">
    <source>
        <dbReference type="ARBA" id="ARBA00022833"/>
    </source>
</evidence>
<protein>
    <submittedName>
        <fullName evidence="5">Uncharacterized protein</fullName>
    </submittedName>
</protein>
<dbReference type="InterPro" id="IPR008584">
    <property type="entry name" value="CXXC_Zn-binding_euk"/>
</dbReference>
<proteinExistence type="inferred from homology"/>
<dbReference type="GO" id="GO:0008270">
    <property type="term" value="F:zinc ion binding"/>
    <property type="evidence" value="ECO:0007669"/>
    <property type="project" value="TreeGrafter"/>
</dbReference>
<dbReference type="Proteomes" id="UP000887565">
    <property type="component" value="Unplaced"/>
</dbReference>
<evidence type="ECO:0000313" key="4">
    <source>
        <dbReference type="Proteomes" id="UP000887565"/>
    </source>
</evidence>
<dbReference type="AlphaFoldDB" id="A0A915LBX8"/>
<comment type="similarity">
    <text evidence="1">Belongs to the UPF0587 family.</text>
</comment>
<dbReference type="Pfam" id="PF05907">
    <property type="entry name" value="CXXC_Zn-b_euk"/>
    <property type="match status" value="1"/>
</dbReference>
<dbReference type="PANTHER" id="PTHR12857:SF0">
    <property type="entry name" value="CXXC MOTIF CONTAINING ZINC BINDING PROTEIN"/>
    <property type="match status" value="1"/>
</dbReference>